<dbReference type="AlphaFoldDB" id="A0A9W9YRZ9"/>
<gene>
    <name evidence="4" type="ORF">OS493_007804</name>
</gene>
<dbReference type="InterPro" id="IPR040119">
    <property type="entry name" value="C10orf67-like"/>
</dbReference>
<dbReference type="PANTHER" id="PTHR22382">
    <property type="entry name" value="RIKEN CDNA 4921504E06 GENE"/>
    <property type="match status" value="1"/>
</dbReference>
<feature type="coiled-coil region" evidence="1">
    <location>
        <begin position="422"/>
        <end position="453"/>
    </location>
</feature>
<proteinExistence type="predicted"/>
<organism evidence="4 5">
    <name type="scientific">Desmophyllum pertusum</name>
    <dbReference type="NCBI Taxonomy" id="174260"/>
    <lineage>
        <taxon>Eukaryota</taxon>
        <taxon>Metazoa</taxon>
        <taxon>Cnidaria</taxon>
        <taxon>Anthozoa</taxon>
        <taxon>Hexacorallia</taxon>
        <taxon>Scleractinia</taxon>
        <taxon>Caryophylliina</taxon>
        <taxon>Caryophylliidae</taxon>
        <taxon>Desmophyllum</taxon>
    </lineage>
</organism>
<evidence type="ECO:0000256" key="1">
    <source>
        <dbReference type="SAM" id="Coils"/>
    </source>
</evidence>
<name>A0A9W9YRZ9_9CNID</name>
<accession>A0A9W9YRZ9</accession>
<evidence type="ECO:0000313" key="5">
    <source>
        <dbReference type="Proteomes" id="UP001163046"/>
    </source>
</evidence>
<protein>
    <recommendedName>
        <fullName evidence="3">DUF4709 domain-containing protein</fullName>
    </recommendedName>
</protein>
<dbReference type="PANTHER" id="PTHR22382:SF7">
    <property type="entry name" value="RIKEN CDNA 4921504E06 GENE"/>
    <property type="match status" value="1"/>
</dbReference>
<evidence type="ECO:0000256" key="2">
    <source>
        <dbReference type="SAM" id="MobiDB-lite"/>
    </source>
</evidence>
<evidence type="ECO:0000313" key="4">
    <source>
        <dbReference type="EMBL" id="KAJ7365155.1"/>
    </source>
</evidence>
<feature type="compositionally biased region" description="Basic and acidic residues" evidence="2">
    <location>
        <begin position="514"/>
        <end position="545"/>
    </location>
</feature>
<dbReference type="Pfam" id="PF15821">
    <property type="entry name" value="DUF4709"/>
    <property type="match status" value="1"/>
</dbReference>
<sequence>MSPSATKRVLSRPGSISPAFTHFSGALMELDEYRPSIADQVRVGYFSQDRSSQTEVSEIAQLKEMTEVLQNLVRDIENLKRSLHYAKHVLQADYENKLQERALDLYCRVNDRILELEKHHEERVNVIRRSYRQQLADAITQIASQHQEYYAKKSKQDKAMFSEKLKKVQDDDDVKKKAQHQQDSIIEMMKMQMRDAQDRADKQLDDALNRPQSASSVATNPEVYELREEVEKLENKLDDMMNQLEDRENENRRLVTDIDDLNEQLNGERRQGQQLKKELSDALLAAEHERNNFRAEHKLSSYQDSSNKFDDVKTVDQTTMFFLLQKQKAQLQREMDSKIQETKNNLIAASRKQVEDLQKAHDQKIKDQKILDEKRKLMESQQTKSTTVTGRALTDQIPAYEPGFMASRLRRMEKPELSESEKDELLRKLQKLEKKQKAEILRLQKELDRVNRTWEMKVTILQQTLHALKDESFLRTSLQRQAARLQQAAVVYASDGPAVIAVSDRKGFTERTFRTLERPGRTKETVPYSKADRPAADSPFSEDRPTPAPPVEGEPPFTSMKRSA</sequence>
<dbReference type="OrthoDB" id="10027521at2759"/>
<dbReference type="EMBL" id="MU827304">
    <property type="protein sequence ID" value="KAJ7365155.1"/>
    <property type="molecule type" value="Genomic_DNA"/>
</dbReference>
<reference evidence="4" key="1">
    <citation type="submission" date="2023-01" db="EMBL/GenBank/DDBJ databases">
        <title>Genome assembly of the deep-sea coral Lophelia pertusa.</title>
        <authorList>
            <person name="Herrera S."/>
            <person name="Cordes E."/>
        </authorList>
    </citation>
    <scope>NUCLEOTIDE SEQUENCE</scope>
    <source>
        <strain evidence="4">USNM1676648</strain>
        <tissue evidence="4">Polyp</tissue>
    </source>
</reference>
<feature type="region of interest" description="Disordered" evidence="2">
    <location>
        <begin position="514"/>
        <end position="564"/>
    </location>
</feature>
<keyword evidence="5" id="KW-1185">Reference proteome</keyword>
<comment type="caution">
    <text evidence="4">The sequence shown here is derived from an EMBL/GenBank/DDBJ whole genome shotgun (WGS) entry which is preliminary data.</text>
</comment>
<feature type="domain" description="DUF4709" evidence="3">
    <location>
        <begin position="34"/>
        <end position="142"/>
    </location>
</feature>
<evidence type="ECO:0000259" key="3">
    <source>
        <dbReference type="Pfam" id="PF15821"/>
    </source>
</evidence>
<feature type="coiled-coil region" evidence="1">
    <location>
        <begin position="186"/>
        <end position="296"/>
    </location>
</feature>
<dbReference type="InterPro" id="IPR031651">
    <property type="entry name" value="DUF4709"/>
</dbReference>
<dbReference type="Proteomes" id="UP001163046">
    <property type="component" value="Unassembled WGS sequence"/>
</dbReference>
<keyword evidence="1" id="KW-0175">Coiled coil</keyword>